<keyword evidence="1" id="KW-0472">Membrane</keyword>
<organism evidence="2 3">
    <name type="scientific">Micromonospora costi</name>
    <dbReference type="NCBI Taxonomy" id="1530042"/>
    <lineage>
        <taxon>Bacteria</taxon>
        <taxon>Bacillati</taxon>
        <taxon>Actinomycetota</taxon>
        <taxon>Actinomycetes</taxon>
        <taxon>Micromonosporales</taxon>
        <taxon>Micromonosporaceae</taxon>
        <taxon>Micromonospora</taxon>
    </lineage>
</organism>
<feature type="transmembrane region" description="Helical" evidence="1">
    <location>
        <begin position="12"/>
        <end position="34"/>
    </location>
</feature>
<accession>A0A3B0A9Y8</accession>
<sequence>MLGAVVRGALVVRFVVGFGLLVRLAVGVGLLVRLTVGRGLADREGVGFAEVGAGAADVAAGLAEVGPSPSTGSLSRLASVDVLADGFLSPLPSSRAEAMPPQLHNSASPRMIAAHCLPLTGR</sequence>
<comment type="caution">
    <text evidence="2">The sequence shown here is derived from an EMBL/GenBank/DDBJ whole genome shotgun (WGS) entry which is preliminary data.</text>
</comment>
<evidence type="ECO:0000313" key="2">
    <source>
        <dbReference type="EMBL" id="RKN55986.1"/>
    </source>
</evidence>
<name>A0A3B0A9Y8_9ACTN</name>
<gene>
    <name evidence="2" type="ORF">D7193_15490</name>
</gene>
<dbReference type="AlphaFoldDB" id="A0A3B0A9Y8"/>
<keyword evidence="1" id="KW-0812">Transmembrane</keyword>
<proteinExistence type="predicted"/>
<evidence type="ECO:0000313" key="3">
    <source>
        <dbReference type="Proteomes" id="UP000279968"/>
    </source>
</evidence>
<protein>
    <submittedName>
        <fullName evidence="2">Uncharacterized protein</fullName>
    </submittedName>
</protein>
<dbReference type="EMBL" id="RBAN01000002">
    <property type="protein sequence ID" value="RKN55986.1"/>
    <property type="molecule type" value="Genomic_DNA"/>
</dbReference>
<keyword evidence="3" id="KW-1185">Reference proteome</keyword>
<dbReference type="RefSeq" id="WP_120780169.1">
    <property type="nucleotide sequence ID" value="NZ_JBHLUP010000002.1"/>
</dbReference>
<evidence type="ECO:0000256" key="1">
    <source>
        <dbReference type="SAM" id="Phobius"/>
    </source>
</evidence>
<reference evidence="2 3" key="1">
    <citation type="journal article" date="2015" name="Int. J. Syst. Evol. Microbiol.">
        <title>Micromonospora costi sp. nov., isolated from a leaf of Costus speciosus.</title>
        <authorList>
            <person name="Thawai C."/>
        </authorList>
    </citation>
    <scope>NUCLEOTIDE SEQUENCE [LARGE SCALE GENOMIC DNA]</scope>
    <source>
        <strain evidence="2 3">CS1-12</strain>
    </source>
</reference>
<keyword evidence="1" id="KW-1133">Transmembrane helix</keyword>
<dbReference type="Proteomes" id="UP000279968">
    <property type="component" value="Unassembled WGS sequence"/>
</dbReference>